<protein>
    <submittedName>
        <fullName evidence="1">Phage tail protein</fullName>
    </submittedName>
</protein>
<reference evidence="1 2" key="1">
    <citation type="submission" date="2019-08" db="EMBL/GenBank/DDBJ databases">
        <authorList>
            <person name="Peeters C."/>
        </authorList>
    </citation>
    <scope>NUCLEOTIDE SEQUENCE [LARGE SCALE GENOMIC DNA]</scope>
    <source>
        <strain evidence="1 2">LMG 31117</strain>
    </source>
</reference>
<accession>A0A5E5AI71</accession>
<dbReference type="Proteomes" id="UP000383122">
    <property type="component" value="Unassembled WGS sequence"/>
</dbReference>
<gene>
    <name evidence="1" type="ORF">PAN31117_04684</name>
</gene>
<dbReference type="InterPro" id="IPR018755">
    <property type="entry name" value="Phage_Mu_Gp48"/>
</dbReference>
<evidence type="ECO:0000313" key="1">
    <source>
        <dbReference type="EMBL" id="VVE73349.1"/>
    </source>
</evidence>
<organism evidence="1 2">
    <name type="scientific">Pandoraea anapnoica</name>
    <dbReference type="NCBI Taxonomy" id="2508301"/>
    <lineage>
        <taxon>Bacteria</taxon>
        <taxon>Pseudomonadati</taxon>
        <taxon>Pseudomonadota</taxon>
        <taxon>Betaproteobacteria</taxon>
        <taxon>Burkholderiales</taxon>
        <taxon>Burkholderiaceae</taxon>
        <taxon>Pandoraea</taxon>
    </lineage>
</organism>
<dbReference type="OrthoDB" id="6592844at2"/>
<dbReference type="AlphaFoldDB" id="A0A5E5AI71"/>
<keyword evidence="2" id="KW-1185">Reference proteome</keyword>
<sequence>MSQHATLLAKLLPPVAYSPNDPSLKVELAAEGKALDQALADARVVELGIVPSFDAIEFLPDWERVFGLVPKADDTLQQRMSMVMFMANATGGLSIPYFIGLAKVLGYTITIDEFEPFRVDRNRVGDPLYSEDAMWLWRVNVEGAPELKYYFRVGKSAVGERLAVRSDPILETLFEDLKPAHTKVIFQYDEDNDAEN</sequence>
<dbReference type="EMBL" id="CABPSP010000017">
    <property type="protein sequence ID" value="VVE73349.1"/>
    <property type="molecule type" value="Genomic_DNA"/>
</dbReference>
<proteinExistence type="predicted"/>
<dbReference type="Pfam" id="PF10076">
    <property type="entry name" value="Phage_Mu_Gp48"/>
    <property type="match status" value="1"/>
</dbReference>
<name>A0A5E5AI71_9BURK</name>
<dbReference type="RefSeq" id="WP_150740301.1">
    <property type="nucleotide sequence ID" value="NZ_CABPSP010000017.1"/>
</dbReference>
<evidence type="ECO:0000313" key="2">
    <source>
        <dbReference type="Proteomes" id="UP000383122"/>
    </source>
</evidence>